<organism evidence="2 3">
    <name type="scientific">Aureispira anguillae</name>
    <dbReference type="NCBI Taxonomy" id="2864201"/>
    <lineage>
        <taxon>Bacteria</taxon>
        <taxon>Pseudomonadati</taxon>
        <taxon>Bacteroidota</taxon>
        <taxon>Saprospiria</taxon>
        <taxon>Saprospirales</taxon>
        <taxon>Saprospiraceae</taxon>
        <taxon>Aureispira</taxon>
    </lineage>
</organism>
<proteinExistence type="predicted"/>
<protein>
    <submittedName>
        <fullName evidence="2">Uncharacterized protein</fullName>
    </submittedName>
</protein>
<dbReference type="EMBL" id="AP026867">
    <property type="protein sequence ID" value="BDS13214.1"/>
    <property type="molecule type" value="Genomic_DNA"/>
</dbReference>
<dbReference type="KEGG" id="aup:AsAng_0039430"/>
<name>A0A915YHE9_9BACT</name>
<dbReference type="RefSeq" id="WP_264788505.1">
    <property type="nucleotide sequence ID" value="NZ_AP026867.1"/>
</dbReference>
<evidence type="ECO:0000313" key="3">
    <source>
        <dbReference type="Proteomes" id="UP001060919"/>
    </source>
</evidence>
<evidence type="ECO:0000256" key="1">
    <source>
        <dbReference type="SAM" id="MobiDB-lite"/>
    </source>
</evidence>
<dbReference type="AlphaFoldDB" id="A0A915YHE9"/>
<keyword evidence="3" id="KW-1185">Reference proteome</keyword>
<reference evidence="2" key="1">
    <citation type="submission" date="2022-09" db="EMBL/GenBank/DDBJ databases">
        <title>Aureispira anguillicida sp. nov., isolated from Leptocephalus of Japanese eel Anguilla japonica.</title>
        <authorList>
            <person name="Yuasa K."/>
            <person name="Mekata T."/>
            <person name="Ikunari K."/>
        </authorList>
    </citation>
    <scope>NUCLEOTIDE SEQUENCE</scope>
    <source>
        <strain evidence="2">EL160426</strain>
    </source>
</reference>
<evidence type="ECO:0000313" key="2">
    <source>
        <dbReference type="EMBL" id="BDS13214.1"/>
    </source>
</evidence>
<feature type="region of interest" description="Disordered" evidence="1">
    <location>
        <begin position="68"/>
        <end position="95"/>
    </location>
</feature>
<accession>A0A915YHE9</accession>
<dbReference type="Proteomes" id="UP001060919">
    <property type="component" value="Chromosome"/>
</dbReference>
<sequence>MNKRLIVVSFSICMLTAYTSYNQTAIQNNVLTEENGSTLYHQDSSIAPTDSLALKKIRLTTTQSNRYSRYKDLQKEKERRKKIREKYKKEKSTKN</sequence>
<gene>
    <name evidence="2" type="ORF">AsAng_0039430</name>
</gene>